<protein>
    <submittedName>
        <fullName evidence="1">Uncharacterized protein</fullName>
    </submittedName>
</protein>
<dbReference type="AlphaFoldDB" id="A0A833T323"/>
<evidence type="ECO:0000313" key="2">
    <source>
        <dbReference type="Proteomes" id="UP000602510"/>
    </source>
</evidence>
<comment type="caution">
    <text evidence="1">The sequence shown here is derived from an EMBL/GenBank/DDBJ whole genome shotgun (WGS) entry which is preliminary data.</text>
</comment>
<proteinExistence type="predicted"/>
<organism evidence="1 2">
    <name type="scientific">Phytophthora infestans</name>
    <name type="common">Potato late blight agent</name>
    <name type="synonym">Botrytis infestans</name>
    <dbReference type="NCBI Taxonomy" id="4787"/>
    <lineage>
        <taxon>Eukaryota</taxon>
        <taxon>Sar</taxon>
        <taxon>Stramenopiles</taxon>
        <taxon>Oomycota</taxon>
        <taxon>Peronosporomycetes</taxon>
        <taxon>Peronosporales</taxon>
        <taxon>Peronosporaceae</taxon>
        <taxon>Phytophthora</taxon>
    </lineage>
</organism>
<dbReference type="Proteomes" id="UP000602510">
    <property type="component" value="Unassembled WGS sequence"/>
</dbReference>
<name>A0A833T323_PHYIN</name>
<evidence type="ECO:0000313" key="1">
    <source>
        <dbReference type="EMBL" id="KAF4045418.1"/>
    </source>
</evidence>
<gene>
    <name evidence="1" type="ORF">GN244_ATG02161</name>
</gene>
<keyword evidence="2" id="KW-1185">Reference proteome</keyword>
<dbReference type="EMBL" id="WSZM01000047">
    <property type="protein sequence ID" value="KAF4045418.1"/>
    <property type="molecule type" value="Genomic_DNA"/>
</dbReference>
<sequence>MLEQQMTTIMLSGPERESMPIRFGEGTGLQMMQHDAMSGLRAEQMCSRCAAAAKINALCPIRTSMWQRLALRFINRILVDAAQCQSFSGLIGDGRLKKDQKLSLHQRKIHQAGISVLPARR</sequence>
<accession>A0A833T323</accession>
<reference evidence="1" key="1">
    <citation type="submission" date="2020-04" db="EMBL/GenBank/DDBJ databases">
        <title>Hybrid Assembly of Korean Phytophthora infestans isolates.</title>
        <authorList>
            <person name="Prokchorchik M."/>
            <person name="Lee Y."/>
            <person name="Seo J."/>
            <person name="Cho J.-H."/>
            <person name="Park Y.-E."/>
            <person name="Jang D.-C."/>
            <person name="Im J.-S."/>
            <person name="Choi J.-G."/>
            <person name="Park H.-J."/>
            <person name="Lee G.-B."/>
            <person name="Lee Y.-G."/>
            <person name="Hong S.-Y."/>
            <person name="Cho K."/>
            <person name="Sohn K.H."/>
        </authorList>
    </citation>
    <scope>NUCLEOTIDE SEQUENCE</scope>
    <source>
        <strain evidence="1">KR_1_A1</strain>
    </source>
</reference>